<evidence type="ECO:0000313" key="4">
    <source>
        <dbReference type="Proteomes" id="UP000799440"/>
    </source>
</evidence>
<evidence type="ECO:0000256" key="2">
    <source>
        <dbReference type="SAM" id="Phobius"/>
    </source>
</evidence>
<protein>
    <submittedName>
        <fullName evidence="3">Uncharacterized protein</fullName>
    </submittedName>
</protein>
<gene>
    <name evidence="3" type="ORF">M011DRAFT_325948</name>
</gene>
<feature type="compositionally biased region" description="Acidic residues" evidence="1">
    <location>
        <begin position="57"/>
        <end position="74"/>
    </location>
</feature>
<dbReference type="EMBL" id="MU006567">
    <property type="protein sequence ID" value="KAF2749108.1"/>
    <property type="molecule type" value="Genomic_DNA"/>
</dbReference>
<keyword evidence="2" id="KW-1133">Transmembrane helix</keyword>
<name>A0A6A6VES1_9PLEO</name>
<keyword evidence="4" id="KW-1185">Reference proteome</keyword>
<feature type="region of interest" description="Disordered" evidence="1">
    <location>
        <begin position="43"/>
        <end position="82"/>
    </location>
</feature>
<accession>A0A6A6VES1</accession>
<dbReference type="AlphaFoldDB" id="A0A6A6VES1"/>
<evidence type="ECO:0000313" key="3">
    <source>
        <dbReference type="EMBL" id="KAF2749108.1"/>
    </source>
</evidence>
<dbReference type="Proteomes" id="UP000799440">
    <property type="component" value="Unassembled WGS sequence"/>
</dbReference>
<dbReference type="OrthoDB" id="3795037at2759"/>
<sequence>MDEDLLALGLMLSIFILWPISMVLLIIGIASYTRTKSWDKARKTAATEKAESNPLVDPEDSDKDFYDTDDEEDIEAQRKEEEVDGHLTFNQKWRKEFCRGWKGKRISEIEQLPAYRKE</sequence>
<keyword evidence="2" id="KW-0472">Membrane</keyword>
<feature type="transmembrane region" description="Helical" evidence="2">
    <location>
        <begin position="6"/>
        <end position="33"/>
    </location>
</feature>
<organism evidence="3 4">
    <name type="scientific">Sporormia fimetaria CBS 119925</name>
    <dbReference type="NCBI Taxonomy" id="1340428"/>
    <lineage>
        <taxon>Eukaryota</taxon>
        <taxon>Fungi</taxon>
        <taxon>Dikarya</taxon>
        <taxon>Ascomycota</taxon>
        <taxon>Pezizomycotina</taxon>
        <taxon>Dothideomycetes</taxon>
        <taxon>Pleosporomycetidae</taxon>
        <taxon>Pleosporales</taxon>
        <taxon>Sporormiaceae</taxon>
        <taxon>Sporormia</taxon>
    </lineage>
</organism>
<reference evidence="3" key="1">
    <citation type="journal article" date="2020" name="Stud. Mycol.">
        <title>101 Dothideomycetes genomes: a test case for predicting lifestyles and emergence of pathogens.</title>
        <authorList>
            <person name="Haridas S."/>
            <person name="Albert R."/>
            <person name="Binder M."/>
            <person name="Bloem J."/>
            <person name="Labutti K."/>
            <person name="Salamov A."/>
            <person name="Andreopoulos B."/>
            <person name="Baker S."/>
            <person name="Barry K."/>
            <person name="Bills G."/>
            <person name="Bluhm B."/>
            <person name="Cannon C."/>
            <person name="Castanera R."/>
            <person name="Culley D."/>
            <person name="Daum C."/>
            <person name="Ezra D."/>
            <person name="Gonzalez J."/>
            <person name="Henrissat B."/>
            <person name="Kuo A."/>
            <person name="Liang C."/>
            <person name="Lipzen A."/>
            <person name="Lutzoni F."/>
            <person name="Magnuson J."/>
            <person name="Mondo S."/>
            <person name="Nolan M."/>
            <person name="Ohm R."/>
            <person name="Pangilinan J."/>
            <person name="Park H.-J."/>
            <person name="Ramirez L."/>
            <person name="Alfaro M."/>
            <person name="Sun H."/>
            <person name="Tritt A."/>
            <person name="Yoshinaga Y."/>
            <person name="Zwiers L.-H."/>
            <person name="Turgeon B."/>
            <person name="Goodwin S."/>
            <person name="Spatafora J."/>
            <person name="Crous P."/>
            <person name="Grigoriev I."/>
        </authorList>
    </citation>
    <scope>NUCLEOTIDE SEQUENCE</scope>
    <source>
        <strain evidence="3">CBS 119925</strain>
    </source>
</reference>
<evidence type="ECO:0000256" key="1">
    <source>
        <dbReference type="SAM" id="MobiDB-lite"/>
    </source>
</evidence>
<keyword evidence="2" id="KW-0812">Transmembrane</keyword>
<proteinExistence type="predicted"/>